<accession>A0A918KNK6</accession>
<dbReference type="Proteomes" id="UP000600865">
    <property type="component" value="Unassembled WGS sequence"/>
</dbReference>
<protein>
    <recommendedName>
        <fullName evidence="4">Lipoprotein</fullName>
    </recommendedName>
</protein>
<dbReference type="RefSeq" id="WP_189585364.1">
    <property type="nucleotide sequence ID" value="NZ_BMYV01000002.1"/>
</dbReference>
<evidence type="ECO:0000313" key="2">
    <source>
        <dbReference type="EMBL" id="GGX70530.1"/>
    </source>
</evidence>
<dbReference type="AlphaFoldDB" id="A0A918KNK6"/>
<comment type="caution">
    <text evidence="2">The sequence shown here is derived from an EMBL/GenBank/DDBJ whole genome shotgun (WGS) entry which is preliminary data.</text>
</comment>
<keyword evidence="1" id="KW-0732">Signal</keyword>
<feature type="signal peptide" evidence="1">
    <location>
        <begin position="1"/>
        <end position="36"/>
    </location>
</feature>
<sequence>MTFKTFSLLKTNKNTVRSTFATVSAIGLAFALSACAPKDAPKKTTTVEVPAVVTVTPAPKYLTRMTCGGVGSAAGFERSYVVFVEGGTLSFIKGTAGESGYEYWGGTVAADGTVNVEGTYEDTPGQPRDITFTGSLTEATLNLSGTRGPRECTVAGKLPNA</sequence>
<keyword evidence="3" id="KW-1185">Reference proteome</keyword>
<evidence type="ECO:0000313" key="3">
    <source>
        <dbReference type="Proteomes" id="UP000600865"/>
    </source>
</evidence>
<evidence type="ECO:0000256" key="1">
    <source>
        <dbReference type="SAM" id="SignalP"/>
    </source>
</evidence>
<reference evidence="2 3" key="1">
    <citation type="journal article" date="2014" name="Int. J. Syst. Evol. Microbiol.">
        <title>Complete genome sequence of Corynebacterium casei LMG S-19264T (=DSM 44701T), isolated from a smear-ripened cheese.</title>
        <authorList>
            <consortium name="US DOE Joint Genome Institute (JGI-PGF)"/>
            <person name="Walter F."/>
            <person name="Albersmeier A."/>
            <person name="Kalinowski J."/>
            <person name="Ruckert C."/>
        </authorList>
    </citation>
    <scope>NUCLEOTIDE SEQUENCE [LARGE SCALE GENOMIC DNA]</scope>
    <source>
        <strain evidence="2 3">KCTC 23968</strain>
    </source>
</reference>
<proteinExistence type="predicted"/>
<name>A0A918KNK6_9PROT</name>
<organism evidence="2 3">
    <name type="scientific">Litorimonas cladophorae</name>
    <dbReference type="NCBI Taxonomy" id="1220491"/>
    <lineage>
        <taxon>Bacteria</taxon>
        <taxon>Pseudomonadati</taxon>
        <taxon>Pseudomonadota</taxon>
        <taxon>Alphaproteobacteria</taxon>
        <taxon>Maricaulales</taxon>
        <taxon>Robiginitomaculaceae</taxon>
    </lineage>
</organism>
<gene>
    <name evidence="2" type="ORF">GCM10011309_20800</name>
</gene>
<feature type="chain" id="PRO_5037747229" description="Lipoprotein" evidence="1">
    <location>
        <begin position="37"/>
        <end position="161"/>
    </location>
</feature>
<dbReference type="PROSITE" id="PS51257">
    <property type="entry name" value="PROKAR_LIPOPROTEIN"/>
    <property type="match status" value="1"/>
</dbReference>
<evidence type="ECO:0008006" key="4">
    <source>
        <dbReference type="Google" id="ProtNLM"/>
    </source>
</evidence>
<dbReference type="EMBL" id="BMYV01000002">
    <property type="protein sequence ID" value="GGX70530.1"/>
    <property type="molecule type" value="Genomic_DNA"/>
</dbReference>